<protein>
    <recommendedName>
        <fullName evidence="3">Peptidase aspartic putative domain-containing protein</fullName>
    </recommendedName>
</protein>
<dbReference type="Pfam" id="PF03564">
    <property type="entry name" value="DUF1759"/>
    <property type="match status" value="1"/>
</dbReference>
<dbReference type="AlphaFoldDB" id="A0A1B0C3C2"/>
<sequence>MKLHRQLKALDSAFYAFNKVQTKIEEKDFDEISQPNRSKCEELYYCIATTLKVCISGLNNSDSNQTSHVSHAILSDEKYHTVKLPNIELREFSVDATTWIAWFDEFTSLVHNNERLHIFTKLHHLVSKLSPPAWARIAGIKIIVENYEIILQRLKDRFENKKIIGKQHIKKIFEHPKIIHANAADLRELIDTMNNHLIGLKNINRPVESWDDLMVYIITSKLDPDTLNKWTEKAPIDGLPILSELLNFLRGRCQILESNLRSVSLLGGASTSRAIEPKRVQKTAKSFVTIKNCCSFCQKPGHVIYRCSDFLSLSAADRLNKVHALKLCVNCLKFKKHNLSDCTSKGRCHTCGKGRHSLLHSDHPQLANYTASKHNQINETNHIESAENANHNMSDQAHPKNLAALKHTERNILATAIVYIISKYTQRFACRVLLDGGSQINMISERMVLMTGLKRQYAPIQFQCANKTVETSNFICITNIESLLKPFSVTLEAHIADQISGTLPDAEKIIRFLPMLAKAKKKKECRKVIRFCLYLQKQKEKRSTAKSYDFACTCKQGKQKRIKQTYPARSCDL</sequence>
<dbReference type="EnsemblMetazoa" id="GPPI047949-RA">
    <property type="protein sequence ID" value="GPPI047949-PA"/>
    <property type="gene ID" value="GPPI047949"/>
</dbReference>
<proteinExistence type="predicted"/>
<keyword evidence="2" id="KW-1185">Reference proteome</keyword>
<dbReference type="InterPro" id="IPR005312">
    <property type="entry name" value="DUF1759"/>
</dbReference>
<evidence type="ECO:0000313" key="2">
    <source>
        <dbReference type="Proteomes" id="UP000092460"/>
    </source>
</evidence>
<accession>A0A1B0C3C2</accession>
<name>A0A1B0C3C2_9MUSC</name>
<dbReference type="Proteomes" id="UP000092460">
    <property type="component" value="Unassembled WGS sequence"/>
</dbReference>
<reference evidence="2" key="1">
    <citation type="submission" date="2015-01" db="EMBL/GenBank/DDBJ databases">
        <authorList>
            <person name="Aksoy S."/>
            <person name="Warren W."/>
            <person name="Wilson R.K."/>
        </authorList>
    </citation>
    <scope>NUCLEOTIDE SEQUENCE [LARGE SCALE GENOMIC DNA]</scope>
    <source>
        <strain evidence="2">IAEA</strain>
    </source>
</reference>
<organism evidence="1 2">
    <name type="scientific">Glossina palpalis gambiensis</name>
    <dbReference type="NCBI Taxonomy" id="67801"/>
    <lineage>
        <taxon>Eukaryota</taxon>
        <taxon>Metazoa</taxon>
        <taxon>Ecdysozoa</taxon>
        <taxon>Arthropoda</taxon>
        <taxon>Hexapoda</taxon>
        <taxon>Insecta</taxon>
        <taxon>Pterygota</taxon>
        <taxon>Neoptera</taxon>
        <taxon>Endopterygota</taxon>
        <taxon>Diptera</taxon>
        <taxon>Brachycera</taxon>
        <taxon>Muscomorpha</taxon>
        <taxon>Hippoboscoidea</taxon>
        <taxon>Glossinidae</taxon>
        <taxon>Glossina</taxon>
    </lineage>
</organism>
<reference evidence="1" key="2">
    <citation type="submission" date="2020-05" db="UniProtKB">
        <authorList>
            <consortium name="EnsemblMetazoa"/>
        </authorList>
    </citation>
    <scope>IDENTIFICATION</scope>
    <source>
        <strain evidence="1">IAEA</strain>
    </source>
</reference>
<evidence type="ECO:0000313" key="1">
    <source>
        <dbReference type="EnsemblMetazoa" id="GPPI047949-PA"/>
    </source>
</evidence>
<dbReference type="PANTHER" id="PTHR47331">
    <property type="entry name" value="PHD-TYPE DOMAIN-CONTAINING PROTEIN"/>
    <property type="match status" value="1"/>
</dbReference>
<evidence type="ECO:0008006" key="3">
    <source>
        <dbReference type="Google" id="ProtNLM"/>
    </source>
</evidence>
<dbReference type="STRING" id="67801.A0A1B0C3C2"/>
<dbReference type="VEuPathDB" id="VectorBase:GPPI047949"/>
<dbReference type="PANTHER" id="PTHR47331:SF5">
    <property type="entry name" value="RIBONUCLEASE H"/>
    <property type="match status" value="1"/>
</dbReference>
<dbReference type="EMBL" id="JXJN01024899">
    <property type="status" value="NOT_ANNOTATED_CDS"/>
    <property type="molecule type" value="Genomic_DNA"/>
</dbReference>